<feature type="binding site" evidence="14">
    <location>
        <position position="801"/>
    </location>
    <ligand>
        <name>ATP</name>
        <dbReference type="ChEBI" id="CHEBI:30616"/>
    </ligand>
</feature>
<evidence type="ECO:0000256" key="7">
    <source>
        <dbReference type="ARBA" id="ARBA00022840"/>
    </source>
</evidence>
<evidence type="ECO:0000256" key="11">
    <source>
        <dbReference type="ARBA" id="ARBA00023136"/>
    </source>
</evidence>
<evidence type="ECO:0000259" key="17">
    <source>
        <dbReference type="Pfam" id="PF00122"/>
    </source>
</evidence>
<feature type="binding site" evidence="14">
    <location>
        <position position="428"/>
    </location>
    <ligand>
        <name>ATP</name>
        <dbReference type="ChEBI" id="CHEBI:30616"/>
    </ligand>
</feature>
<feature type="transmembrane region" description="Helical" evidence="16">
    <location>
        <begin position="913"/>
        <end position="932"/>
    </location>
</feature>
<feature type="domain" description="P-type ATPase A" evidence="17">
    <location>
        <begin position="182"/>
        <end position="319"/>
    </location>
</feature>
<proteinExistence type="inferred from homology"/>
<feature type="binding site" evidence="15">
    <location>
        <position position="823"/>
    </location>
    <ligand>
        <name>Mg(2+)</name>
        <dbReference type="ChEBI" id="CHEBI:18420"/>
    </ligand>
</feature>
<feature type="transmembrane region" description="Helical" evidence="16">
    <location>
        <begin position="363"/>
        <end position="382"/>
    </location>
</feature>
<feature type="binding site" evidence="14">
    <location>
        <position position="826"/>
    </location>
    <ligand>
        <name>ATP</name>
        <dbReference type="ChEBI" id="CHEBI:30616"/>
    </ligand>
</feature>
<dbReference type="GO" id="GO:0005886">
    <property type="term" value="C:plasma membrane"/>
    <property type="evidence" value="ECO:0007669"/>
    <property type="project" value="TreeGrafter"/>
</dbReference>
<feature type="binding site" evidence="14">
    <location>
        <position position="621"/>
    </location>
    <ligand>
        <name>ATP</name>
        <dbReference type="ChEBI" id="CHEBI:30616"/>
    </ligand>
</feature>
<feature type="binding site" evidence="14">
    <location>
        <position position="430"/>
    </location>
    <ligand>
        <name>ATP</name>
        <dbReference type="ChEBI" id="CHEBI:30616"/>
    </ligand>
</feature>
<dbReference type="GO" id="GO:0016887">
    <property type="term" value="F:ATP hydrolysis activity"/>
    <property type="evidence" value="ECO:0007669"/>
    <property type="project" value="InterPro"/>
</dbReference>
<dbReference type="SFLD" id="SFLDS00003">
    <property type="entry name" value="Haloacid_Dehalogenase"/>
    <property type="match status" value="1"/>
</dbReference>
<comment type="cofactor">
    <cofactor evidence="15">
        <name>Mg(2+)</name>
        <dbReference type="ChEBI" id="CHEBI:18420"/>
    </cofactor>
</comment>
<dbReference type="PANTHER" id="PTHR24092:SF5">
    <property type="entry name" value="PHOSPHOLIPID-TRANSPORTING ATPASE"/>
    <property type="match status" value="1"/>
</dbReference>
<feature type="transmembrane region" description="Helical" evidence="16">
    <location>
        <begin position="889"/>
        <end position="907"/>
    </location>
</feature>
<dbReference type="Pfam" id="PF00122">
    <property type="entry name" value="E1-E2_ATPase"/>
    <property type="match status" value="1"/>
</dbReference>
<dbReference type="PANTHER" id="PTHR24092">
    <property type="entry name" value="PROBABLE PHOSPHOLIPID-TRANSPORTING ATPASE"/>
    <property type="match status" value="1"/>
</dbReference>
<dbReference type="Gene3D" id="3.40.1110.10">
    <property type="entry name" value="Calcium-transporting ATPase, cytoplasmic domain N"/>
    <property type="match status" value="1"/>
</dbReference>
<feature type="binding site" evidence="14">
    <location>
        <position position="704"/>
    </location>
    <ligand>
        <name>ATP</name>
        <dbReference type="ChEBI" id="CHEBI:30616"/>
    </ligand>
</feature>
<dbReference type="SUPFAM" id="SSF56784">
    <property type="entry name" value="HAD-like"/>
    <property type="match status" value="1"/>
</dbReference>
<feature type="binding site" evidence="14">
    <location>
        <position position="795"/>
    </location>
    <ligand>
        <name>ATP</name>
        <dbReference type="ChEBI" id="CHEBI:30616"/>
    </ligand>
</feature>
<keyword evidence="8 15" id="KW-0460">Magnesium</keyword>
<feature type="binding site" evidence="15">
    <location>
        <position position="428"/>
    </location>
    <ligand>
        <name>Mg(2+)</name>
        <dbReference type="ChEBI" id="CHEBI:18420"/>
    </ligand>
</feature>
<evidence type="ECO:0000256" key="8">
    <source>
        <dbReference type="ARBA" id="ARBA00022842"/>
    </source>
</evidence>
<keyword evidence="6 14" id="KW-0547">Nucleotide-binding</keyword>
<dbReference type="InterPro" id="IPR023214">
    <property type="entry name" value="HAD_sf"/>
</dbReference>
<dbReference type="VEuPathDB" id="TriTrypDB:ADEAN_000233600"/>
<feature type="transmembrane region" description="Helical" evidence="16">
    <location>
        <begin position="962"/>
        <end position="981"/>
    </location>
</feature>
<feature type="transmembrane region" description="Helical" evidence="16">
    <location>
        <begin position="105"/>
        <end position="127"/>
    </location>
</feature>
<dbReference type="SFLD" id="SFLDG00002">
    <property type="entry name" value="C1.7:_P-type_atpase_like"/>
    <property type="match status" value="1"/>
</dbReference>
<feature type="binding site" evidence="15">
    <location>
        <position position="430"/>
    </location>
    <ligand>
        <name>Mg(2+)</name>
        <dbReference type="ChEBI" id="CHEBI:18420"/>
    </ligand>
</feature>
<feature type="binding site" evidence="14">
    <location>
        <position position="429"/>
    </location>
    <ligand>
        <name>ATP</name>
        <dbReference type="ChEBI" id="CHEBI:30616"/>
    </ligand>
</feature>
<evidence type="ECO:0000259" key="18">
    <source>
        <dbReference type="Pfam" id="PF16209"/>
    </source>
</evidence>
<dbReference type="GO" id="GO:0005768">
    <property type="term" value="C:endosome"/>
    <property type="evidence" value="ECO:0007669"/>
    <property type="project" value="TreeGrafter"/>
</dbReference>
<dbReference type="InterPro" id="IPR008250">
    <property type="entry name" value="ATPase_P-typ_transduc_dom_A_sf"/>
</dbReference>
<dbReference type="InterPro" id="IPR032631">
    <property type="entry name" value="P-type_ATPase_N"/>
</dbReference>
<dbReference type="InterPro" id="IPR044492">
    <property type="entry name" value="P_typ_ATPase_HD_dom"/>
</dbReference>
<evidence type="ECO:0000256" key="4">
    <source>
        <dbReference type="ARBA" id="ARBA00022692"/>
    </source>
</evidence>
<evidence type="ECO:0000313" key="20">
    <source>
        <dbReference type="EMBL" id="CAD2214883.1"/>
    </source>
</evidence>
<dbReference type="NCBIfam" id="TIGR01652">
    <property type="entry name" value="ATPase-Plipid"/>
    <property type="match status" value="1"/>
</dbReference>
<evidence type="ECO:0000259" key="19">
    <source>
        <dbReference type="Pfam" id="PF16212"/>
    </source>
</evidence>
<dbReference type="SUPFAM" id="SSF81660">
    <property type="entry name" value="Metal cation-transporting ATPase, ATP-binding domain N"/>
    <property type="match status" value="1"/>
</dbReference>
<evidence type="ECO:0000256" key="9">
    <source>
        <dbReference type="ARBA" id="ARBA00022967"/>
    </source>
</evidence>
<dbReference type="SFLD" id="SFLDF00027">
    <property type="entry name" value="p-type_atpase"/>
    <property type="match status" value="1"/>
</dbReference>
<feature type="transmembrane region" description="Helical" evidence="16">
    <location>
        <begin position="993"/>
        <end position="1017"/>
    </location>
</feature>
<accession>A0A7G2C823</accession>
<dbReference type="Pfam" id="PF16209">
    <property type="entry name" value="PhoLip_ATPase_N"/>
    <property type="match status" value="1"/>
</dbReference>
<dbReference type="GO" id="GO:0140326">
    <property type="term" value="F:ATPase-coupled intramembrane lipid transporter activity"/>
    <property type="evidence" value="ECO:0007669"/>
    <property type="project" value="UniProtKB-EC"/>
</dbReference>
<dbReference type="GO" id="GO:0006890">
    <property type="term" value="P:retrograde vesicle-mediated transport, Golgi to endoplasmic reticulum"/>
    <property type="evidence" value="ECO:0007669"/>
    <property type="project" value="TreeGrafter"/>
</dbReference>
<evidence type="ECO:0000256" key="14">
    <source>
        <dbReference type="PIRSR" id="PIRSR606539-2"/>
    </source>
</evidence>
<feature type="domain" description="P-type ATPase N-terminal" evidence="18">
    <location>
        <begin position="91"/>
        <end position="144"/>
    </location>
</feature>
<dbReference type="NCBIfam" id="TIGR01494">
    <property type="entry name" value="ATPase_P-type"/>
    <property type="match status" value="2"/>
</dbReference>
<sequence length="1095" mass="123510">MKRIVDTEMDDIPYVDIDSKQGQKRAMRERLTTSIEFNENPHQGSADLPIPPKRPFSLVVWVKELFNLYIKPNDGTRTVPLGVPKTVWSGNQFPSNTTNNRRYSAVTFLPLALLHQFCNFFNVFYLFLAFSQLVPELKVGFLFTYFSPLLMVVTLSLLKESVDEIKRYLRDRVANRETFDKLLTQGKVTPVKAESIQVGDLLLLHHNQRIPADCILLHTSEEGGTCFIRTDQLDGETDWKLRFPLNVTKSLSLAQIASLRMNVRCEPLHKDIYKFVGAVDTLSGQSEAISLENTLWSSCVVASGTLAALVIHTGRDTRMAMNSAKPATKKGLIESELNFIGVLCLILLIIMSFSLVVQQNFEGNWAIMFIRFFILLSAMIPISMRVNVDVGRLWYSHEIAKDNKIPGTIARNTDMPEELGRLQYLFCDKTGTLTKNKMEFRLLAVASNMQFNDRDSDRLRDLVNVYFDKSAQKTVTEGLQEVKAVGDAILALVLCHNVNPVLSEESGPHHECTVEYQASSPDEVALVKYCKELGVVLSSRDANSITFTHNGTSYKYKIIKLFPFTSERKSMGVIVEETNDQTGTTSYKYFMKGADTKMMTVIRPSDWLEECTQEVAQLGLRTLVFASRDVSEALLQRFIQEYDSACAVMGEARYQYIADALRLLETDMTLLGVTGVEDELQDNVVVTLETLGMCGIKVWILTGDKVETATTIGRSTRLIPRYGVLETVLCSSADECYTALMRLHSLYAPSLFGEFMATPWTLIIDGTTLSFCLSKALAPIFAEVARCAHSVIVARCSPTQKANVVKTMRRFSSSKVRMAAIGDGGNDVAMILAANVGIGIEGVEGKQASMAADFSMTQFSHCLRLIMWHGRNAYRRTCRLSQFIMHRGIVYSVVQAVFSLLFAGTTMSVFNGYLLMGYSTVFTMAPAFALVMDEDFKESDIHEYPQLYKELVKGRSMNTRTFLQWVWISFFQGGVMMYVSLEQFSDELFQIVTIAYTSLLISELIIVGSTAHLSTLWHQRRSHFWLYIGAELLSLVMFFVAVLVLPDTFDKAFFFSWSCWWRVFVICLASIGPLIVFRWIGKHIIFNRKLVSSFL</sequence>
<feature type="binding site" evidence="14">
    <location>
        <position position="592"/>
    </location>
    <ligand>
        <name>ATP</name>
        <dbReference type="ChEBI" id="CHEBI:30616"/>
    </ligand>
</feature>
<dbReference type="Pfam" id="PF16212">
    <property type="entry name" value="PhoLip_ATPase_C"/>
    <property type="match status" value="1"/>
</dbReference>
<evidence type="ECO:0000256" key="15">
    <source>
        <dbReference type="PIRSR" id="PIRSR606539-3"/>
    </source>
</evidence>
<dbReference type="GO" id="GO:0045332">
    <property type="term" value="P:phospholipid translocation"/>
    <property type="evidence" value="ECO:0007669"/>
    <property type="project" value="TreeGrafter"/>
</dbReference>
<feature type="binding site" evidence="14">
    <location>
        <position position="703"/>
    </location>
    <ligand>
        <name>ATP</name>
        <dbReference type="ChEBI" id="CHEBI:30616"/>
    </ligand>
</feature>
<dbReference type="InterPro" id="IPR036412">
    <property type="entry name" value="HAD-like_sf"/>
</dbReference>
<dbReference type="PROSITE" id="PS00154">
    <property type="entry name" value="ATPASE_E1_E2"/>
    <property type="match status" value="1"/>
</dbReference>
<name>A0A7G2C823_9TRYP</name>
<dbReference type="InterPro" id="IPR001757">
    <property type="entry name" value="P_typ_ATPase"/>
</dbReference>
<feature type="binding site" evidence="14">
    <location>
        <position position="702"/>
    </location>
    <ligand>
        <name>ATP</name>
        <dbReference type="ChEBI" id="CHEBI:30616"/>
    </ligand>
</feature>
<evidence type="ECO:0000256" key="16">
    <source>
        <dbReference type="RuleBase" id="RU362033"/>
    </source>
</evidence>
<evidence type="ECO:0000256" key="10">
    <source>
        <dbReference type="ARBA" id="ARBA00022989"/>
    </source>
</evidence>
<comment type="similarity">
    <text evidence="3 16">Belongs to the cation transport ATPase (P-type) (TC 3.A.3) family. Type IV subfamily.</text>
</comment>
<keyword evidence="11 16" id="KW-0472">Membrane</keyword>
<keyword evidence="21" id="KW-1185">Reference proteome</keyword>
<evidence type="ECO:0000256" key="6">
    <source>
        <dbReference type="ARBA" id="ARBA00022741"/>
    </source>
</evidence>
<dbReference type="Proteomes" id="UP000515908">
    <property type="component" value="Chromosome 04"/>
</dbReference>
<evidence type="ECO:0000256" key="13">
    <source>
        <dbReference type="PIRSR" id="PIRSR606539-1"/>
    </source>
</evidence>
<feature type="active site" description="4-aspartylphosphate intermediate" evidence="13">
    <location>
        <position position="428"/>
    </location>
</feature>
<dbReference type="InterPro" id="IPR023299">
    <property type="entry name" value="ATPase_P-typ_cyto_dom_N"/>
</dbReference>
<comment type="catalytic activity">
    <reaction evidence="12 16">
        <text>ATP + H2O + phospholipidSide 1 = ADP + phosphate + phospholipidSide 2.</text>
        <dbReference type="EC" id="7.6.2.1"/>
    </reaction>
</comment>
<feature type="transmembrane region" description="Helical" evidence="16">
    <location>
        <begin position="1024"/>
        <end position="1045"/>
    </location>
</feature>
<feature type="transmembrane region" description="Helical" evidence="16">
    <location>
        <begin position="1060"/>
        <end position="1080"/>
    </location>
</feature>
<evidence type="ECO:0000313" key="21">
    <source>
        <dbReference type="Proteomes" id="UP000515908"/>
    </source>
</evidence>
<protein>
    <recommendedName>
        <fullName evidence="16">Phospholipid-transporting ATPase</fullName>
        <ecNumber evidence="16">7.6.2.1</ecNumber>
    </recommendedName>
</protein>
<dbReference type="GO" id="GO:0005524">
    <property type="term" value="F:ATP binding"/>
    <property type="evidence" value="ECO:0007669"/>
    <property type="project" value="UniProtKB-UniRule"/>
</dbReference>
<dbReference type="SUPFAM" id="SSF81665">
    <property type="entry name" value="Calcium ATPase, transmembrane domain M"/>
    <property type="match status" value="1"/>
</dbReference>
<dbReference type="InterPro" id="IPR023298">
    <property type="entry name" value="ATPase_P-typ_TM_dom_sf"/>
</dbReference>
<dbReference type="GO" id="GO:0000287">
    <property type="term" value="F:magnesium ion binding"/>
    <property type="evidence" value="ECO:0007669"/>
    <property type="project" value="UniProtKB-UniRule"/>
</dbReference>
<evidence type="ECO:0000256" key="5">
    <source>
        <dbReference type="ARBA" id="ARBA00022723"/>
    </source>
</evidence>
<dbReference type="SUPFAM" id="SSF81653">
    <property type="entry name" value="Calcium ATPase, transduction domain A"/>
    <property type="match status" value="1"/>
</dbReference>
<feature type="transmembrane region" description="Helical" evidence="16">
    <location>
        <begin position="337"/>
        <end position="357"/>
    </location>
</feature>
<feature type="transmembrane region" description="Helical" evidence="16">
    <location>
        <begin position="139"/>
        <end position="158"/>
    </location>
</feature>
<dbReference type="AlphaFoldDB" id="A0A7G2C823"/>
<dbReference type="Pfam" id="PF13246">
    <property type="entry name" value="Cation_ATPase"/>
    <property type="match status" value="1"/>
</dbReference>
<evidence type="ECO:0000256" key="2">
    <source>
        <dbReference type="ARBA" id="ARBA00004308"/>
    </source>
</evidence>
<keyword evidence="7 14" id="KW-0067">ATP-binding</keyword>
<dbReference type="GO" id="GO:0005802">
    <property type="term" value="C:trans-Golgi network"/>
    <property type="evidence" value="ECO:0007669"/>
    <property type="project" value="TreeGrafter"/>
</dbReference>
<gene>
    <name evidence="20" type="ORF">ADEAN_000233600</name>
</gene>
<dbReference type="GO" id="GO:0006897">
    <property type="term" value="P:endocytosis"/>
    <property type="evidence" value="ECO:0007669"/>
    <property type="project" value="TreeGrafter"/>
</dbReference>
<keyword evidence="10 16" id="KW-1133">Transmembrane helix</keyword>
<dbReference type="InterPro" id="IPR059000">
    <property type="entry name" value="ATPase_P-type_domA"/>
</dbReference>
<reference evidence="20 21" key="1">
    <citation type="submission" date="2020-08" db="EMBL/GenBank/DDBJ databases">
        <authorList>
            <person name="Newling K."/>
            <person name="Davey J."/>
            <person name="Forrester S."/>
        </authorList>
    </citation>
    <scope>NUCLEOTIDE SEQUENCE [LARGE SCALE GENOMIC DNA]</scope>
    <source>
        <strain evidence="21">Crithidia deanei Carvalho (ATCC PRA-265)</strain>
    </source>
</reference>
<dbReference type="InterPro" id="IPR006539">
    <property type="entry name" value="P-type_ATPase_IV"/>
</dbReference>
<evidence type="ECO:0000256" key="3">
    <source>
        <dbReference type="ARBA" id="ARBA00008109"/>
    </source>
</evidence>
<dbReference type="Gene3D" id="2.70.150.10">
    <property type="entry name" value="Calcium-transporting ATPase, cytoplasmic transduction domain A"/>
    <property type="match status" value="1"/>
</dbReference>
<evidence type="ECO:0000256" key="1">
    <source>
        <dbReference type="ARBA" id="ARBA00004141"/>
    </source>
</evidence>
<keyword evidence="4 16" id="KW-0812">Transmembrane</keyword>
<dbReference type="Gene3D" id="3.40.50.1000">
    <property type="entry name" value="HAD superfamily/HAD-like"/>
    <property type="match status" value="1"/>
</dbReference>
<dbReference type="EMBL" id="LR877148">
    <property type="protein sequence ID" value="CAD2214883.1"/>
    <property type="molecule type" value="Genomic_DNA"/>
</dbReference>
<feature type="domain" description="P-type ATPase C-terminal" evidence="19">
    <location>
        <begin position="850"/>
        <end position="1082"/>
    </location>
</feature>
<dbReference type="EC" id="7.6.2.1" evidence="16"/>
<feature type="binding site" evidence="14">
    <location>
        <position position="564"/>
    </location>
    <ligand>
        <name>ATP</name>
        <dbReference type="ChEBI" id="CHEBI:30616"/>
    </ligand>
</feature>
<keyword evidence="9 16" id="KW-1278">Translocase</keyword>
<feature type="binding site" evidence="14">
    <location>
        <position position="523"/>
    </location>
    <ligand>
        <name>ATP</name>
        <dbReference type="ChEBI" id="CHEBI:30616"/>
    </ligand>
</feature>
<evidence type="ECO:0000256" key="12">
    <source>
        <dbReference type="ARBA" id="ARBA00034036"/>
    </source>
</evidence>
<dbReference type="InterPro" id="IPR018303">
    <property type="entry name" value="ATPase_P-typ_P_site"/>
</dbReference>
<organism evidence="20 21">
    <name type="scientific">Angomonas deanei</name>
    <dbReference type="NCBI Taxonomy" id="59799"/>
    <lineage>
        <taxon>Eukaryota</taxon>
        <taxon>Discoba</taxon>
        <taxon>Euglenozoa</taxon>
        <taxon>Kinetoplastea</taxon>
        <taxon>Metakinetoplastina</taxon>
        <taxon>Trypanosomatida</taxon>
        <taxon>Trypanosomatidae</taxon>
        <taxon>Strigomonadinae</taxon>
        <taxon>Angomonas</taxon>
    </lineage>
</organism>
<feature type="binding site" evidence="14">
    <location>
        <position position="827"/>
    </location>
    <ligand>
        <name>ATP</name>
        <dbReference type="ChEBI" id="CHEBI:30616"/>
    </ligand>
</feature>
<comment type="subcellular location">
    <subcellularLocation>
        <location evidence="2">Endomembrane system</location>
    </subcellularLocation>
    <subcellularLocation>
        <location evidence="1 16">Membrane</location>
        <topology evidence="1 16">Multi-pass membrane protein</topology>
    </subcellularLocation>
</comment>
<dbReference type="InterPro" id="IPR032630">
    <property type="entry name" value="P_typ_ATPase_c"/>
</dbReference>
<feature type="binding site" evidence="15">
    <location>
        <position position="827"/>
    </location>
    <ligand>
        <name>Mg(2+)</name>
        <dbReference type="ChEBI" id="CHEBI:18420"/>
    </ligand>
</feature>
<dbReference type="PRINTS" id="PR00119">
    <property type="entry name" value="CATATPASE"/>
</dbReference>
<keyword evidence="5 15" id="KW-0479">Metal-binding</keyword>